<dbReference type="GO" id="GO:0006261">
    <property type="term" value="P:DNA-templated DNA replication"/>
    <property type="evidence" value="ECO:0007669"/>
    <property type="project" value="TreeGrafter"/>
</dbReference>
<dbReference type="InterPro" id="IPR050568">
    <property type="entry name" value="Transcr_DNA_Rep_Reg"/>
</dbReference>
<dbReference type="SUPFAM" id="SSF47113">
    <property type="entry name" value="Histone-fold"/>
    <property type="match status" value="1"/>
</dbReference>
<dbReference type="GO" id="GO:0008622">
    <property type="term" value="C:epsilon DNA polymerase complex"/>
    <property type="evidence" value="ECO:0007669"/>
    <property type="project" value="TreeGrafter"/>
</dbReference>
<keyword evidence="6" id="KW-1185">Reference proteome</keyword>
<evidence type="ECO:0000256" key="1">
    <source>
        <dbReference type="ARBA" id="ARBA00004123"/>
    </source>
</evidence>
<dbReference type="EMBL" id="JXXN02005993">
    <property type="protein sequence ID" value="THD19610.1"/>
    <property type="molecule type" value="Genomic_DNA"/>
</dbReference>
<dbReference type="AlphaFoldDB" id="A0A4E0RWL5"/>
<dbReference type="Gene3D" id="1.10.20.10">
    <property type="entry name" value="Histone, subunit A"/>
    <property type="match status" value="1"/>
</dbReference>
<evidence type="ECO:0000313" key="5">
    <source>
        <dbReference type="EMBL" id="THD19610.1"/>
    </source>
</evidence>
<sequence length="179" mass="20609">MIYSEQTVPYSDTFMYNRACEQYLFCDYPHMFEIFHLFQATNEMTSRHDDIGLIGPVSLHDELDMPDLENAPIDAVPNESESTTPNNSEQIASAKPSEQGFRFPVSRIKTIMKTVPSVHLVNSEAILVVEKALDLFLRNFFQDVHKFTVLDHKKTISRNHVDSAIRHIPLYEFLDGMLD</sequence>
<dbReference type="Pfam" id="PF00808">
    <property type="entry name" value="CBFD_NFYB_HMF"/>
    <property type="match status" value="1"/>
</dbReference>
<comment type="caution">
    <text evidence="5">The sequence shown here is derived from an EMBL/GenBank/DDBJ whole genome shotgun (WGS) entry which is preliminary data.</text>
</comment>
<comment type="subcellular location">
    <subcellularLocation>
        <location evidence="1">Nucleus</location>
    </subcellularLocation>
</comment>
<evidence type="ECO:0000313" key="6">
    <source>
        <dbReference type="Proteomes" id="UP000230066"/>
    </source>
</evidence>
<dbReference type="InterPro" id="IPR003958">
    <property type="entry name" value="CBFA_NFYB_domain"/>
</dbReference>
<evidence type="ECO:0000256" key="3">
    <source>
        <dbReference type="SAM" id="MobiDB-lite"/>
    </source>
</evidence>
<organism evidence="5 6">
    <name type="scientific">Fasciola hepatica</name>
    <name type="common">Liver fluke</name>
    <dbReference type="NCBI Taxonomy" id="6192"/>
    <lineage>
        <taxon>Eukaryota</taxon>
        <taxon>Metazoa</taxon>
        <taxon>Spiralia</taxon>
        <taxon>Lophotrochozoa</taxon>
        <taxon>Platyhelminthes</taxon>
        <taxon>Trematoda</taxon>
        <taxon>Digenea</taxon>
        <taxon>Plagiorchiida</taxon>
        <taxon>Echinostomata</taxon>
        <taxon>Echinostomatoidea</taxon>
        <taxon>Fasciolidae</taxon>
        <taxon>Fasciola</taxon>
    </lineage>
</organism>
<dbReference type="Proteomes" id="UP000230066">
    <property type="component" value="Unassembled WGS sequence"/>
</dbReference>
<evidence type="ECO:0000259" key="4">
    <source>
        <dbReference type="Pfam" id="PF00808"/>
    </source>
</evidence>
<reference evidence="5" key="1">
    <citation type="submission" date="2019-03" db="EMBL/GenBank/DDBJ databases">
        <title>Improved annotation for the trematode Fasciola hepatica.</title>
        <authorList>
            <person name="Choi Y.-J."/>
            <person name="Martin J."/>
            <person name="Mitreva M."/>
        </authorList>
    </citation>
    <scope>NUCLEOTIDE SEQUENCE [LARGE SCALE GENOMIC DNA]</scope>
</reference>
<dbReference type="CDD" id="cd22929">
    <property type="entry name" value="HFD_POLE4-like"/>
    <property type="match status" value="1"/>
</dbReference>
<evidence type="ECO:0000256" key="2">
    <source>
        <dbReference type="ARBA" id="ARBA00023242"/>
    </source>
</evidence>
<accession>A0A4E0RWL5</accession>
<dbReference type="InterPro" id="IPR009072">
    <property type="entry name" value="Histone-fold"/>
</dbReference>
<proteinExistence type="predicted"/>
<dbReference type="GO" id="GO:0046982">
    <property type="term" value="F:protein heterodimerization activity"/>
    <property type="evidence" value="ECO:0007669"/>
    <property type="project" value="InterPro"/>
</dbReference>
<feature type="region of interest" description="Disordered" evidence="3">
    <location>
        <begin position="68"/>
        <end position="98"/>
    </location>
</feature>
<gene>
    <name evidence="5" type="ORF">D915_009435</name>
</gene>
<dbReference type="PANTHER" id="PTHR10252:SF79">
    <property type="entry name" value="DNA POLYMERASE EPSILON SUBUNIT 4"/>
    <property type="match status" value="1"/>
</dbReference>
<dbReference type="PANTHER" id="PTHR10252">
    <property type="entry name" value="HISTONE-LIKE TRANSCRIPTION FACTOR CCAAT-RELATED"/>
    <property type="match status" value="1"/>
</dbReference>
<feature type="domain" description="Transcription factor CBF/NF-Y/archaeal histone" evidence="4">
    <location>
        <begin position="102"/>
        <end position="165"/>
    </location>
</feature>
<protein>
    <recommendedName>
        <fullName evidence="4">Transcription factor CBF/NF-Y/archaeal histone domain-containing protein</fullName>
    </recommendedName>
</protein>
<feature type="compositionally biased region" description="Polar residues" evidence="3">
    <location>
        <begin position="79"/>
        <end position="91"/>
    </location>
</feature>
<keyword evidence="2" id="KW-0539">Nucleus</keyword>
<name>A0A4E0RWL5_FASHE</name>